<name>A0A8J2JX44_9HEXA</name>
<comment type="similarity">
    <text evidence="2">Belongs to the ATP-dependent AMP-binding enzyme family.</text>
</comment>
<dbReference type="InterPro" id="IPR020845">
    <property type="entry name" value="AMP-binding_CS"/>
</dbReference>
<comment type="subcellular location">
    <subcellularLocation>
        <location evidence="1">Peroxisome</location>
    </subcellularLocation>
</comment>
<protein>
    <submittedName>
        <fullName evidence="7">Uncharacterized protein</fullName>
    </submittedName>
</protein>
<dbReference type="PANTHER" id="PTHR24096">
    <property type="entry name" value="LONG-CHAIN-FATTY-ACID--COA LIGASE"/>
    <property type="match status" value="1"/>
</dbReference>
<sequence length="602" mass="66384">MIQIGGNTSNMLPRMVKCSYKEDAQTDVTITTTGHYTSVIRLMSGGIPNIFKMESYSDNVRAEDEPILHSSYPTIPMPKLPTYSACELILYKSEMNAAQGMTKWLTNSVTGETLTFADVEPMSAKAASALVKRGMVKGDVAIYMTMNVTKIFTTVLGVWRVGGIMYSSYPEDTEDTLLKRIQDSKAKFVFCDPVCIPQIQSAIRGVSWPVEIIVFGDVEGFASIDELYEDDGADCPDIVDAKLTDPLLVLCTSGTTGKSKGAIYTNLSIMGFCMGTTTIPRTEAPALLLLRCTHVLGVLFPLRNIASGNWGIMMSQVVKTNIFKAVQEYRPNLAFGFPTFLAQMVIDPEAKNYDFSSLECITSGGIILTEKYRDLMLTLPNVKYVMNGYGMTECGALTTTIDLSGLKEFRMIPDVPPLSVGRLYPNTSLKILDTETGKALGPNQRGEIVVKSPIMCSGYWENPEDTATTFVDGWLKTGDLGYYDEHGFVYVVDRIKEVFKYFNNHISPAELEEIFLRHPAVQEATCFGIEDPEGGDHIPRAVTVLKREAQVTPEELQEFVDSQVASFKKIRGGVFIVPTIPRGKTGKVVRSMVATMNLLQGC</sequence>
<reference evidence="7" key="1">
    <citation type="submission" date="2021-06" db="EMBL/GenBank/DDBJ databases">
        <authorList>
            <person name="Hodson N. C."/>
            <person name="Mongue J. A."/>
            <person name="Jaron S. K."/>
        </authorList>
    </citation>
    <scope>NUCLEOTIDE SEQUENCE</scope>
</reference>
<evidence type="ECO:0000256" key="2">
    <source>
        <dbReference type="ARBA" id="ARBA00006432"/>
    </source>
</evidence>
<gene>
    <name evidence="7" type="ORF">AFUS01_LOCUS17263</name>
</gene>
<dbReference type="InterPro" id="IPR000873">
    <property type="entry name" value="AMP-dep_synth/lig_dom"/>
</dbReference>
<dbReference type="EMBL" id="CAJVCH010164302">
    <property type="protein sequence ID" value="CAG7728490.1"/>
    <property type="molecule type" value="Genomic_DNA"/>
</dbReference>
<dbReference type="GO" id="GO:0005777">
    <property type="term" value="C:peroxisome"/>
    <property type="evidence" value="ECO:0007669"/>
    <property type="project" value="UniProtKB-SubCell"/>
</dbReference>
<comment type="caution">
    <text evidence="7">The sequence shown here is derived from an EMBL/GenBank/DDBJ whole genome shotgun (WGS) entry which is preliminary data.</text>
</comment>
<evidence type="ECO:0000259" key="5">
    <source>
        <dbReference type="Pfam" id="PF00501"/>
    </source>
</evidence>
<proteinExistence type="inferred from homology"/>
<keyword evidence="4" id="KW-0576">Peroxisome</keyword>
<dbReference type="PANTHER" id="PTHR24096:SF149">
    <property type="entry name" value="AMP-BINDING DOMAIN-CONTAINING PROTEIN-RELATED"/>
    <property type="match status" value="1"/>
</dbReference>
<dbReference type="OrthoDB" id="10253869at2759"/>
<dbReference type="Pfam" id="PF13193">
    <property type="entry name" value="AMP-binding_C"/>
    <property type="match status" value="1"/>
</dbReference>
<accession>A0A8J2JX44</accession>
<organism evidence="7 8">
    <name type="scientific">Allacma fusca</name>
    <dbReference type="NCBI Taxonomy" id="39272"/>
    <lineage>
        <taxon>Eukaryota</taxon>
        <taxon>Metazoa</taxon>
        <taxon>Ecdysozoa</taxon>
        <taxon>Arthropoda</taxon>
        <taxon>Hexapoda</taxon>
        <taxon>Collembola</taxon>
        <taxon>Symphypleona</taxon>
        <taxon>Sminthuridae</taxon>
        <taxon>Allacma</taxon>
    </lineage>
</organism>
<feature type="domain" description="AMP-dependent synthetase/ligase" evidence="5">
    <location>
        <begin position="109"/>
        <end position="460"/>
    </location>
</feature>
<dbReference type="AlphaFoldDB" id="A0A8J2JX44"/>
<evidence type="ECO:0000313" key="7">
    <source>
        <dbReference type="EMBL" id="CAG7728490.1"/>
    </source>
</evidence>
<evidence type="ECO:0000313" key="8">
    <source>
        <dbReference type="Proteomes" id="UP000708208"/>
    </source>
</evidence>
<feature type="domain" description="AMP-binding enzyme C-terminal" evidence="6">
    <location>
        <begin position="510"/>
        <end position="587"/>
    </location>
</feature>
<dbReference type="GO" id="GO:0016405">
    <property type="term" value="F:CoA-ligase activity"/>
    <property type="evidence" value="ECO:0007669"/>
    <property type="project" value="TreeGrafter"/>
</dbReference>
<dbReference type="PROSITE" id="PS00455">
    <property type="entry name" value="AMP_BINDING"/>
    <property type="match status" value="1"/>
</dbReference>
<dbReference type="InterPro" id="IPR025110">
    <property type="entry name" value="AMP-bd_C"/>
</dbReference>
<dbReference type="Proteomes" id="UP000708208">
    <property type="component" value="Unassembled WGS sequence"/>
</dbReference>
<evidence type="ECO:0000256" key="4">
    <source>
        <dbReference type="ARBA" id="ARBA00023140"/>
    </source>
</evidence>
<keyword evidence="3" id="KW-0436">Ligase</keyword>
<dbReference type="Pfam" id="PF00501">
    <property type="entry name" value="AMP-binding"/>
    <property type="match status" value="1"/>
</dbReference>
<keyword evidence="8" id="KW-1185">Reference proteome</keyword>
<evidence type="ECO:0000256" key="3">
    <source>
        <dbReference type="ARBA" id="ARBA00022598"/>
    </source>
</evidence>
<evidence type="ECO:0000259" key="6">
    <source>
        <dbReference type="Pfam" id="PF13193"/>
    </source>
</evidence>
<evidence type="ECO:0000256" key="1">
    <source>
        <dbReference type="ARBA" id="ARBA00004275"/>
    </source>
</evidence>